<keyword evidence="2" id="KW-1185">Reference proteome</keyword>
<sequence>MENLQQMKNSNNNSVSRKRPRKDGLRGLSRFIVDGKCSYKDPNTQTVCGYSQTPSNIARHFARKHSQWKETEEVKLKGSTDAAPFPPAHGNVYTSSLLVEKDSFKQLLGMIPGFVMPSRRQLNEMMESELQKMQKNLLQLIKDSPGLAMSADMGFYTKQQAFLLAHHGPSI</sequence>
<dbReference type="Proteomes" id="UP000887574">
    <property type="component" value="Unplaced"/>
</dbReference>
<evidence type="ECO:0000313" key="3">
    <source>
        <dbReference type="WBParaSite" id="jg12281"/>
    </source>
</evidence>
<dbReference type="WBParaSite" id="jg12281">
    <property type="protein sequence ID" value="jg12281"/>
    <property type="gene ID" value="jg12281"/>
</dbReference>
<dbReference type="AlphaFoldDB" id="A0A915CTL4"/>
<evidence type="ECO:0000313" key="2">
    <source>
        <dbReference type="Proteomes" id="UP000887574"/>
    </source>
</evidence>
<protein>
    <submittedName>
        <fullName evidence="3">Uncharacterized protein</fullName>
    </submittedName>
</protein>
<feature type="region of interest" description="Disordered" evidence="1">
    <location>
        <begin position="1"/>
        <end position="25"/>
    </location>
</feature>
<organism evidence="2 3">
    <name type="scientific">Ditylenchus dipsaci</name>
    <dbReference type="NCBI Taxonomy" id="166011"/>
    <lineage>
        <taxon>Eukaryota</taxon>
        <taxon>Metazoa</taxon>
        <taxon>Ecdysozoa</taxon>
        <taxon>Nematoda</taxon>
        <taxon>Chromadorea</taxon>
        <taxon>Rhabditida</taxon>
        <taxon>Tylenchina</taxon>
        <taxon>Tylenchomorpha</taxon>
        <taxon>Sphaerularioidea</taxon>
        <taxon>Anguinidae</taxon>
        <taxon>Anguininae</taxon>
        <taxon>Ditylenchus</taxon>
    </lineage>
</organism>
<accession>A0A915CTL4</accession>
<proteinExistence type="predicted"/>
<reference evidence="3" key="1">
    <citation type="submission" date="2022-11" db="UniProtKB">
        <authorList>
            <consortium name="WormBaseParasite"/>
        </authorList>
    </citation>
    <scope>IDENTIFICATION</scope>
</reference>
<evidence type="ECO:0000256" key="1">
    <source>
        <dbReference type="SAM" id="MobiDB-lite"/>
    </source>
</evidence>
<name>A0A915CTL4_9BILA</name>